<feature type="domain" description="Protein kinase" evidence="11">
    <location>
        <begin position="1"/>
        <end position="232"/>
    </location>
</feature>
<dbReference type="GO" id="GO:0000408">
    <property type="term" value="C:EKC/KEOPS complex"/>
    <property type="evidence" value="ECO:0007669"/>
    <property type="project" value="TreeGrafter"/>
</dbReference>
<keyword evidence="8" id="KW-0067">ATP-binding</keyword>
<keyword evidence="13" id="KW-1185">Reference proteome</keyword>
<dbReference type="PROSITE" id="PS00109">
    <property type="entry name" value="PROTEIN_KINASE_TYR"/>
    <property type="match status" value="1"/>
</dbReference>
<dbReference type="InterPro" id="IPR008266">
    <property type="entry name" value="Tyr_kinase_AS"/>
</dbReference>
<evidence type="ECO:0000256" key="2">
    <source>
        <dbReference type="ARBA" id="ARBA00012513"/>
    </source>
</evidence>
<dbReference type="InterPro" id="IPR000719">
    <property type="entry name" value="Prot_kinase_dom"/>
</dbReference>
<keyword evidence="5" id="KW-0819">tRNA processing</keyword>
<dbReference type="Proteomes" id="UP001153712">
    <property type="component" value="Chromosome 5"/>
</dbReference>
<dbReference type="Gene3D" id="1.10.510.10">
    <property type="entry name" value="Transferase(Phosphotransferase) domain 1"/>
    <property type="match status" value="1"/>
</dbReference>
<dbReference type="SUPFAM" id="SSF56112">
    <property type="entry name" value="Protein kinase-like (PK-like)"/>
    <property type="match status" value="1"/>
</dbReference>
<dbReference type="GO" id="GO:0004674">
    <property type="term" value="F:protein serine/threonine kinase activity"/>
    <property type="evidence" value="ECO:0007669"/>
    <property type="project" value="UniProtKB-KW"/>
</dbReference>
<comment type="catalytic activity">
    <reaction evidence="9">
        <text>L-threonyl-[protein] + ATP = O-phospho-L-threonyl-[protein] + ADP + H(+)</text>
        <dbReference type="Rhea" id="RHEA:46608"/>
        <dbReference type="Rhea" id="RHEA-COMP:11060"/>
        <dbReference type="Rhea" id="RHEA-COMP:11605"/>
        <dbReference type="ChEBI" id="CHEBI:15378"/>
        <dbReference type="ChEBI" id="CHEBI:30013"/>
        <dbReference type="ChEBI" id="CHEBI:30616"/>
        <dbReference type="ChEBI" id="CHEBI:61977"/>
        <dbReference type="ChEBI" id="CHEBI:456216"/>
        <dbReference type="EC" id="2.7.11.1"/>
    </reaction>
</comment>
<dbReference type="InterPro" id="IPR011009">
    <property type="entry name" value="Kinase-like_dom_sf"/>
</dbReference>
<dbReference type="PANTHER" id="PTHR12209">
    <property type="entry name" value="NON-SPECIFIC SERINE/THREONINE PROTEIN KINASE"/>
    <property type="match status" value="1"/>
</dbReference>
<evidence type="ECO:0000256" key="10">
    <source>
        <dbReference type="ARBA" id="ARBA00048679"/>
    </source>
</evidence>
<evidence type="ECO:0000256" key="4">
    <source>
        <dbReference type="ARBA" id="ARBA00022679"/>
    </source>
</evidence>
<comment type="similarity">
    <text evidence="1">Belongs to the protein kinase superfamily. BUD32 family.</text>
</comment>
<gene>
    <name evidence="12" type="ORF">PHYEVI_LOCUS8521</name>
</gene>
<name>A0A9N9TTW0_PHYSR</name>
<evidence type="ECO:0000256" key="6">
    <source>
        <dbReference type="ARBA" id="ARBA00022741"/>
    </source>
</evidence>
<dbReference type="GO" id="GO:0005634">
    <property type="term" value="C:nucleus"/>
    <property type="evidence" value="ECO:0007669"/>
    <property type="project" value="TreeGrafter"/>
</dbReference>
<evidence type="ECO:0000313" key="12">
    <source>
        <dbReference type="EMBL" id="CAG9862200.1"/>
    </source>
</evidence>
<evidence type="ECO:0000259" key="11">
    <source>
        <dbReference type="PROSITE" id="PS50011"/>
    </source>
</evidence>
<keyword evidence="4" id="KW-0808">Transferase</keyword>
<dbReference type="GO" id="GO:0005829">
    <property type="term" value="C:cytosol"/>
    <property type="evidence" value="ECO:0007669"/>
    <property type="project" value="TreeGrafter"/>
</dbReference>
<evidence type="ECO:0000313" key="13">
    <source>
        <dbReference type="Proteomes" id="UP001153712"/>
    </source>
</evidence>
<dbReference type="GO" id="GO:0005524">
    <property type="term" value="F:ATP binding"/>
    <property type="evidence" value="ECO:0007669"/>
    <property type="project" value="UniProtKB-KW"/>
</dbReference>
<evidence type="ECO:0000256" key="8">
    <source>
        <dbReference type="ARBA" id="ARBA00022840"/>
    </source>
</evidence>
<sequence length="232" mass="26324">MKNFELIKQGAEAKLYQGTYLGKPAIAKQRFAKKYRHPSLDSSLTKERITAENRALIRCKIAGIRTPAVYAVNLAENTIYMEHVLHSKTAKDLIEDYSRSNDHSRLQEFFYHIGKTVGKLHENNIIHGDLTSSNILVVSKHNPQTLENCNPSDLIIVPIDFGLSRIQSSAEDKGVDLYVLERALISTHSLAEESFEHFLSGYQAQYTNGSKEVLHKYDEIKLRGRKRVLIGI</sequence>
<keyword evidence="7" id="KW-0418">Kinase</keyword>
<reference evidence="12" key="1">
    <citation type="submission" date="2022-01" db="EMBL/GenBank/DDBJ databases">
        <authorList>
            <person name="King R."/>
        </authorList>
    </citation>
    <scope>NUCLEOTIDE SEQUENCE</scope>
</reference>
<organism evidence="12 13">
    <name type="scientific">Phyllotreta striolata</name>
    <name type="common">Striped flea beetle</name>
    <name type="synonym">Crioceris striolata</name>
    <dbReference type="NCBI Taxonomy" id="444603"/>
    <lineage>
        <taxon>Eukaryota</taxon>
        <taxon>Metazoa</taxon>
        <taxon>Ecdysozoa</taxon>
        <taxon>Arthropoda</taxon>
        <taxon>Hexapoda</taxon>
        <taxon>Insecta</taxon>
        <taxon>Pterygota</taxon>
        <taxon>Neoptera</taxon>
        <taxon>Endopterygota</taxon>
        <taxon>Coleoptera</taxon>
        <taxon>Polyphaga</taxon>
        <taxon>Cucujiformia</taxon>
        <taxon>Chrysomeloidea</taxon>
        <taxon>Chrysomelidae</taxon>
        <taxon>Galerucinae</taxon>
        <taxon>Alticini</taxon>
        <taxon>Phyllotreta</taxon>
    </lineage>
</organism>
<dbReference type="PROSITE" id="PS50011">
    <property type="entry name" value="PROTEIN_KINASE_DOM"/>
    <property type="match status" value="1"/>
</dbReference>
<dbReference type="OrthoDB" id="3399at2759"/>
<dbReference type="PANTHER" id="PTHR12209:SF0">
    <property type="entry name" value="EKC_KEOPS COMPLEX SUBUNIT TP53RK"/>
    <property type="match status" value="1"/>
</dbReference>
<dbReference type="Gene3D" id="3.30.200.20">
    <property type="entry name" value="Phosphorylase Kinase, domain 1"/>
    <property type="match status" value="1"/>
</dbReference>
<dbReference type="Pfam" id="PF00069">
    <property type="entry name" value="Pkinase"/>
    <property type="match status" value="1"/>
</dbReference>
<dbReference type="InterPro" id="IPR022495">
    <property type="entry name" value="Bud32"/>
</dbReference>
<dbReference type="FunFam" id="3.30.200.20:FF:000201">
    <property type="entry name" value="TP53-regulating kinase isoform X1"/>
    <property type="match status" value="1"/>
</dbReference>
<dbReference type="EMBL" id="OU900098">
    <property type="protein sequence ID" value="CAG9862200.1"/>
    <property type="molecule type" value="Genomic_DNA"/>
</dbReference>
<dbReference type="AlphaFoldDB" id="A0A9N9TTW0"/>
<evidence type="ECO:0000256" key="1">
    <source>
        <dbReference type="ARBA" id="ARBA00010630"/>
    </source>
</evidence>
<keyword evidence="3" id="KW-0723">Serine/threonine-protein kinase</keyword>
<keyword evidence="6" id="KW-0547">Nucleotide-binding</keyword>
<dbReference type="GO" id="GO:0008033">
    <property type="term" value="P:tRNA processing"/>
    <property type="evidence" value="ECO:0007669"/>
    <property type="project" value="UniProtKB-KW"/>
</dbReference>
<protein>
    <recommendedName>
        <fullName evidence="2">non-specific serine/threonine protein kinase</fullName>
        <ecNumber evidence="2">2.7.11.1</ecNumber>
    </recommendedName>
</protein>
<evidence type="ECO:0000256" key="3">
    <source>
        <dbReference type="ARBA" id="ARBA00022527"/>
    </source>
</evidence>
<dbReference type="GO" id="GO:0070525">
    <property type="term" value="P:tRNA threonylcarbamoyladenosine metabolic process"/>
    <property type="evidence" value="ECO:0007669"/>
    <property type="project" value="TreeGrafter"/>
</dbReference>
<comment type="catalytic activity">
    <reaction evidence="10">
        <text>L-seryl-[protein] + ATP = O-phospho-L-seryl-[protein] + ADP + H(+)</text>
        <dbReference type="Rhea" id="RHEA:17989"/>
        <dbReference type="Rhea" id="RHEA-COMP:9863"/>
        <dbReference type="Rhea" id="RHEA-COMP:11604"/>
        <dbReference type="ChEBI" id="CHEBI:15378"/>
        <dbReference type="ChEBI" id="CHEBI:29999"/>
        <dbReference type="ChEBI" id="CHEBI:30616"/>
        <dbReference type="ChEBI" id="CHEBI:83421"/>
        <dbReference type="ChEBI" id="CHEBI:456216"/>
        <dbReference type="EC" id="2.7.11.1"/>
    </reaction>
</comment>
<evidence type="ECO:0000256" key="9">
    <source>
        <dbReference type="ARBA" id="ARBA00047899"/>
    </source>
</evidence>
<evidence type="ECO:0000256" key="7">
    <source>
        <dbReference type="ARBA" id="ARBA00022777"/>
    </source>
</evidence>
<accession>A0A9N9TTW0</accession>
<proteinExistence type="inferred from homology"/>
<dbReference type="EC" id="2.7.11.1" evidence="2"/>
<evidence type="ECO:0000256" key="5">
    <source>
        <dbReference type="ARBA" id="ARBA00022694"/>
    </source>
</evidence>
<dbReference type="NCBIfam" id="TIGR03724">
    <property type="entry name" value="arch_bud32"/>
    <property type="match status" value="1"/>
</dbReference>